<evidence type="ECO:0000256" key="4">
    <source>
        <dbReference type="HAMAP-Rule" id="MF_01366"/>
    </source>
</evidence>
<dbReference type="PIRSF" id="PIRSF002181">
    <property type="entry name" value="Ribosomal_L13"/>
    <property type="match status" value="1"/>
</dbReference>
<accession>A0ABV4CJY5</accession>
<keyword evidence="3 4" id="KW-0687">Ribonucleoprotein</keyword>
<dbReference type="EMBL" id="JBGEHV010000035">
    <property type="protein sequence ID" value="MEY8041361.1"/>
    <property type="molecule type" value="Genomic_DNA"/>
</dbReference>
<comment type="similarity">
    <text evidence="1 4 5">Belongs to the universal ribosomal protein uL13 family.</text>
</comment>
<dbReference type="RefSeq" id="WP_345357746.1">
    <property type="nucleotide sequence ID" value="NZ_BAABII010000003.1"/>
</dbReference>
<comment type="subunit">
    <text evidence="4">Part of the 50S ribosomal subunit.</text>
</comment>
<dbReference type="NCBIfam" id="TIGR01066">
    <property type="entry name" value="rplM_bact"/>
    <property type="match status" value="1"/>
</dbReference>
<dbReference type="CDD" id="cd00392">
    <property type="entry name" value="Ribosomal_L13"/>
    <property type="match status" value="1"/>
</dbReference>
<comment type="function">
    <text evidence="4 6">This protein is one of the early assembly proteins of the 50S ribosomal subunit, although it is not seen to bind rRNA by itself. It is important during the early stages of 50S assembly.</text>
</comment>
<gene>
    <name evidence="4 6 8" type="primary">rplM</name>
    <name evidence="8" type="ORF">AB8O55_18310</name>
</gene>
<organism evidence="8 9">
    <name type="scientific">Saccharopolyspora cebuensis</name>
    <dbReference type="NCBI Taxonomy" id="418759"/>
    <lineage>
        <taxon>Bacteria</taxon>
        <taxon>Bacillati</taxon>
        <taxon>Actinomycetota</taxon>
        <taxon>Actinomycetes</taxon>
        <taxon>Pseudonocardiales</taxon>
        <taxon>Pseudonocardiaceae</taxon>
        <taxon>Saccharopolyspora</taxon>
    </lineage>
</organism>
<sequence>MRTYSPKPGEVTRAWHVIDAEDVVLGRLATEAATLLRGKHKPMYAPHMDVGDFVVIVNAEKVALTGNKREQAFHYRHSGYPGGLRKQSFGQVLQSHPERLLEKAIKGMLPKNKLGRAMSKKLKVYAGPNHPHEAQNPQPFEINAKVEK</sequence>
<dbReference type="Gene3D" id="3.90.1180.10">
    <property type="entry name" value="Ribosomal protein L13"/>
    <property type="match status" value="1"/>
</dbReference>
<dbReference type="InterPro" id="IPR005823">
    <property type="entry name" value="Ribosomal_uL13_bac-type"/>
</dbReference>
<reference evidence="8 9" key="1">
    <citation type="submission" date="2024-08" db="EMBL/GenBank/DDBJ databases">
        <title>Genome mining of Saccharopolyspora cebuensis PGLac3 from Nigerian medicinal plant.</title>
        <authorList>
            <person name="Ezeobiora C.E."/>
            <person name="Igbokwe N.H."/>
            <person name="Amin D.H."/>
            <person name="Mendie U.E."/>
        </authorList>
    </citation>
    <scope>NUCLEOTIDE SEQUENCE [LARGE SCALE GENOMIC DNA]</scope>
    <source>
        <strain evidence="8 9">PGLac3</strain>
    </source>
</reference>
<evidence type="ECO:0000256" key="3">
    <source>
        <dbReference type="ARBA" id="ARBA00023274"/>
    </source>
</evidence>
<dbReference type="Pfam" id="PF00572">
    <property type="entry name" value="Ribosomal_L13"/>
    <property type="match status" value="1"/>
</dbReference>
<dbReference type="PANTHER" id="PTHR11545">
    <property type="entry name" value="RIBOSOMAL PROTEIN L13"/>
    <property type="match status" value="1"/>
</dbReference>
<dbReference type="Proteomes" id="UP001564626">
    <property type="component" value="Unassembled WGS sequence"/>
</dbReference>
<evidence type="ECO:0000256" key="5">
    <source>
        <dbReference type="RuleBase" id="RU003877"/>
    </source>
</evidence>
<evidence type="ECO:0000256" key="2">
    <source>
        <dbReference type="ARBA" id="ARBA00022980"/>
    </source>
</evidence>
<proteinExistence type="inferred from homology"/>
<dbReference type="SUPFAM" id="SSF52161">
    <property type="entry name" value="Ribosomal protein L13"/>
    <property type="match status" value="1"/>
</dbReference>
<evidence type="ECO:0000313" key="8">
    <source>
        <dbReference type="EMBL" id="MEY8041361.1"/>
    </source>
</evidence>
<comment type="caution">
    <text evidence="8">The sequence shown here is derived from an EMBL/GenBank/DDBJ whole genome shotgun (WGS) entry which is preliminary data.</text>
</comment>
<dbReference type="InterPro" id="IPR036899">
    <property type="entry name" value="Ribosomal_uL13_sf"/>
</dbReference>
<keyword evidence="9" id="KW-1185">Reference proteome</keyword>
<evidence type="ECO:0000256" key="6">
    <source>
        <dbReference type="RuleBase" id="RU003878"/>
    </source>
</evidence>
<dbReference type="InterPro" id="IPR023563">
    <property type="entry name" value="Ribosomal_uL13_CS"/>
</dbReference>
<evidence type="ECO:0000256" key="7">
    <source>
        <dbReference type="SAM" id="MobiDB-lite"/>
    </source>
</evidence>
<keyword evidence="2 4" id="KW-0689">Ribosomal protein</keyword>
<dbReference type="HAMAP" id="MF_01366">
    <property type="entry name" value="Ribosomal_uL13"/>
    <property type="match status" value="1"/>
</dbReference>
<dbReference type="InterPro" id="IPR005822">
    <property type="entry name" value="Ribosomal_uL13"/>
</dbReference>
<protein>
    <recommendedName>
        <fullName evidence="4">Large ribosomal subunit protein uL13</fullName>
    </recommendedName>
</protein>
<feature type="region of interest" description="Disordered" evidence="7">
    <location>
        <begin position="128"/>
        <end position="148"/>
    </location>
</feature>
<dbReference type="PROSITE" id="PS00783">
    <property type="entry name" value="RIBOSOMAL_L13"/>
    <property type="match status" value="1"/>
</dbReference>
<evidence type="ECO:0000256" key="1">
    <source>
        <dbReference type="ARBA" id="ARBA00006227"/>
    </source>
</evidence>
<evidence type="ECO:0000313" key="9">
    <source>
        <dbReference type="Proteomes" id="UP001564626"/>
    </source>
</evidence>
<dbReference type="PANTHER" id="PTHR11545:SF2">
    <property type="entry name" value="LARGE RIBOSOMAL SUBUNIT PROTEIN UL13M"/>
    <property type="match status" value="1"/>
</dbReference>
<name>A0ABV4CJY5_9PSEU</name>
<dbReference type="GO" id="GO:0005840">
    <property type="term" value="C:ribosome"/>
    <property type="evidence" value="ECO:0007669"/>
    <property type="project" value="UniProtKB-KW"/>
</dbReference>